<keyword evidence="2" id="KW-0328">Glycosyltransferase</keyword>
<dbReference type="EMBL" id="JANIPJ010000019">
    <property type="protein sequence ID" value="MCR2806716.1"/>
    <property type="molecule type" value="Genomic_DNA"/>
</dbReference>
<dbReference type="SUPFAM" id="SSF53448">
    <property type="entry name" value="Nucleotide-diphospho-sugar transferases"/>
    <property type="match status" value="1"/>
</dbReference>
<reference evidence="5" key="1">
    <citation type="submission" date="2022-08" db="EMBL/GenBank/DDBJ databases">
        <title>The genomic sequence of strain Paenibacillus sp. SCIV0701.</title>
        <authorList>
            <person name="Zhao H."/>
        </authorList>
    </citation>
    <scope>NUCLEOTIDE SEQUENCE</scope>
    <source>
        <strain evidence="5">SCIV0701</strain>
    </source>
</reference>
<comment type="caution">
    <text evidence="5">The sequence shown here is derived from an EMBL/GenBank/DDBJ whole genome shotgun (WGS) entry which is preliminary data.</text>
</comment>
<dbReference type="Gene3D" id="3.90.550.10">
    <property type="entry name" value="Spore Coat Polysaccharide Biosynthesis Protein SpsA, Chain A"/>
    <property type="match status" value="1"/>
</dbReference>
<gene>
    <name evidence="5" type="ORF">NQZ67_22800</name>
</gene>
<evidence type="ECO:0000256" key="3">
    <source>
        <dbReference type="ARBA" id="ARBA00022679"/>
    </source>
</evidence>
<sequence length="451" mass="51646">MQSKVSMVMPCYNKVKYIGDMFESILGQKWDNIELILVNDGSTDGTRDVISEYESKFRNRGFDVIVIDQKNAGVCAAAKAGLALASGDYVCMVDSDDELDPQYVSIMAEWLDENAEYDYCICGGVHYTGSGSSKKIEPVKLSKIKSEEPFYTERYLLTDVRPTVWVYLVRAEYIKKCNIIENYYTDTKGSHEPGYIIPLTMNNGKYKYFELPLYHFNAADLGHSRHDEYEKQKKFYDEYYELCEIAINRLPDDIADSNRKKHLIHTALISRSINVYRCAKNLSDGSKYLEQSLQQFIELVNGIGLLPYKLTSKIVEDFGINVVSRFISNCLTHSIPERNGHLSDIRGVKGRLIGYGAGRVAARVLPDFVKFNLPPNEIWDIKAGESDRLYEIPLKQPDFDSLTKHDSIIILLNHHKDIEDELRKSGSNVFYYQDILDELASERFLELVVKQ</sequence>
<dbReference type="Pfam" id="PF00535">
    <property type="entry name" value="Glycos_transf_2"/>
    <property type="match status" value="1"/>
</dbReference>
<dbReference type="RefSeq" id="WP_257450465.1">
    <property type="nucleotide sequence ID" value="NZ_JANIPJ010000019.1"/>
</dbReference>
<evidence type="ECO:0000256" key="1">
    <source>
        <dbReference type="ARBA" id="ARBA00006739"/>
    </source>
</evidence>
<dbReference type="PANTHER" id="PTHR22916:SF51">
    <property type="entry name" value="GLYCOSYLTRANSFERASE EPSH-RELATED"/>
    <property type="match status" value="1"/>
</dbReference>
<dbReference type="InterPro" id="IPR029044">
    <property type="entry name" value="Nucleotide-diphossugar_trans"/>
</dbReference>
<dbReference type="AlphaFoldDB" id="A0A9X2MVQ5"/>
<keyword evidence="6" id="KW-1185">Reference proteome</keyword>
<comment type="similarity">
    <text evidence="1">Belongs to the glycosyltransferase 2 family.</text>
</comment>
<dbReference type="CDD" id="cd00761">
    <property type="entry name" value="Glyco_tranf_GTA_type"/>
    <property type="match status" value="1"/>
</dbReference>
<accession>A0A9X2MVQ5</accession>
<evidence type="ECO:0000313" key="6">
    <source>
        <dbReference type="Proteomes" id="UP001141950"/>
    </source>
</evidence>
<protein>
    <submittedName>
        <fullName evidence="5">Glycosyltransferase family 2 protein</fullName>
    </submittedName>
</protein>
<feature type="domain" description="Glycosyltransferase 2-like" evidence="4">
    <location>
        <begin position="6"/>
        <end position="168"/>
    </location>
</feature>
<dbReference type="InterPro" id="IPR001173">
    <property type="entry name" value="Glyco_trans_2-like"/>
</dbReference>
<keyword evidence="3" id="KW-0808">Transferase</keyword>
<evidence type="ECO:0000313" key="5">
    <source>
        <dbReference type="EMBL" id="MCR2806716.1"/>
    </source>
</evidence>
<dbReference type="PANTHER" id="PTHR22916">
    <property type="entry name" value="GLYCOSYLTRANSFERASE"/>
    <property type="match status" value="1"/>
</dbReference>
<dbReference type="GO" id="GO:0016757">
    <property type="term" value="F:glycosyltransferase activity"/>
    <property type="evidence" value="ECO:0007669"/>
    <property type="project" value="UniProtKB-KW"/>
</dbReference>
<name>A0A9X2MVQ5_9BACL</name>
<organism evidence="5 6">
    <name type="scientific">Paenibacillus soyae</name>
    <dbReference type="NCBI Taxonomy" id="2969249"/>
    <lineage>
        <taxon>Bacteria</taxon>
        <taxon>Bacillati</taxon>
        <taxon>Bacillota</taxon>
        <taxon>Bacilli</taxon>
        <taxon>Bacillales</taxon>
        <taxon>Paenibacillaceae</taxon>
        <taxon>Paenibacillus</taxon>
    </lineage>
</organism>
<proteinExistence type="inferred from homology"/>
<dbReference type="Proteomes" id="UP001141950">
    <property type="component" value="Unassembled WGS sequence"/>
</dbReference>
<evidence type="ECO:0000259" key="4">
    <source>
        <dbReference type="Pfam" id="PF00535"/>
    </source>
</evidence>
<evidence type="ECO:0000256" key="2">
    <source>
        <dbReference type="ARBA" id="ARBA00022676"/>
    </source>
</evidence>